<dbReference type="PANTHER" id="PTHR46915">
    <property type="entry name" value="UBIQUITIN-LIKE PROTEASE 4-RELATED"/>
    <property type="match status" value="1"/>
</dbReference>
<feature type="region of interest" description="Disordered" evidence="5">
    <location>
        <begin position="775"/>
        <end position="814"/>
    </location>
</feature>
<dbReference type="GO" id="GO:0008234">
    <property type="term" value="F:cysteine-type peptidase activity"/>
    <property type="evidence" value="ECO:0007669"/>
    <property type="project" value="UniProtKB-KW"/>
</dbReference>
<dbReference type="Proteomes" id="UP000000707">
    <property type="component" value="Unassembled WGS sequence"/>
</dbReference>
<evidence type="ECO:0000259" key="6">
    <source>
        <dbReference type="PROSITE" id="PS50600"/>
    </source>
</evidence>
<feature type="region of interest" description="Disordered" evidence="5">
    <location>
        <begin position="165"/>
        <end position="184"/>
    </location>
</feature>
<feature type="domain" description="Ubiquitin-like protease family profile" evidence="6">
    <location>
        <begin position="253"/>
        <end position="471"/>
    </location>
</feature>
<dbReference type="GO" id="GO:0006508">
    <property type="term" value="P:proteolysis"/>
    <property type="evidence" value="ECO:0007669"/>
    <property type="project" value="UniProtKB-KW"/>
</dbReference>
<dbReference type="eggNOG" id="KOG0779">
    <property type="taxonomic scope" value="Eukaryota"/>
</dbReference>
<evidence type="ECO:0000256" key="2">
    <source>
        <dbReference type="ARBA" id="ARBA00022670"/>
    </source>
</evidence>
<protein>
    <submittedName>
        <fullName evidence="7">Cysteine proteinase</fullName>
    </submittedName>
</protein>
<dbReference type="GeneID" id="18250103"/>
<sequence>MGSSPPESPIESPHHGPTPIPEITPSESKMKIVRDIYGSILSIDDCQAQENPATHLVICSYTFNKKTRPTDGLTSHLNVSPNRQFMYITKSAAIKDHTVINMFKHVEQVLICRKEGILVVLNDNGGYVFFRHDRYSEEFYDFIVASYSSVEDASIEDVHNKMTGIDESRSSEKQSEQEPHTYRFSKDLEKKASPSFPRIPPEVMYSSEDAVPILARKTRSRMVSPETISLVPLESPAPFVPPLQYKFPDGKPFIVTQSDFKTLYNNDWVNDTIIDFFIKFEIQQAVHNGNMKQEDVYAFNSFFFLKLMSNPENFQDRELIGYYQNVTRWVSKIDLFSYQNLIIPINESSHWYGCLIVGLPDYLERAKTLKELNESQAHDYVGNSTDVVEPEVHSIFESRFKNKVNIFVFDSLGQKHVRIHHPFKNFLMEYCKDRYGIEMERSDIVFRSTKVPKQNNFNDCGIHVIYNIRKYLNARAECLSIWNKGSSQYKAFFKSSERAGMRKELIQLLLKLHNEDNPDKNKEEAGPENSENGVGSETDTGTNVEAGSKVSKESSSTADDRCINVDSGNEKGCGSEDDEIEVVQVKNLDNVRQHRIKARGRNGTNRLFVTIANGVNLKADTYGVDQKKSSNECIQELVDGIGERSNWETTERETDDINENLSNQALKESRISNDISAVAVQILNELFPDPRETFTSNQILEITKFIKDINHLTFKRDSQKVEHLKKAFRETYDRLDPSRPMNAEFKITFDTALSKKTSETNHDDSDDTDALHETLSINSGSHTEGVLRTDKAYSPSRRWEYTETQPRDKRQRLS</sequence>
<comment type="similarity">
    <text evidence="1">Belongs to the peptidase C48 family.</text>
</comment>
<accession>G3AWH0</accession>
<dbReference type="Pfam" id="PF02902">
    <property type="entry name" value="Peptidase_C48"/>
    <property type="match status" value="1"/>
</dbReference>
<dbReference type="InterPro" id="IPR003653">
    <property type="entry name" value="Peptidase_C48_C"/>
</dbReference>
<feature type="compositionally biased region" description="Basic and acidic residues" evidence="5">
    <location>
        <begin position="516"/>
        <end position="525"/>
    </location>
</feature>
<keyword evidence="8" id="KW-1185">Reference proteome</keyword>
<feature type="compositionally biased region" description="Low complexity" evidence="5">
    <location>
        <begin position="1"/>
        <end position="15"/>
    </location>
</feature>
<name>G3AWH0_CANTC</name>
<reference evidence="7 8" key="1">
    <citation type="journal article" date="2011" name="Proc. Natl. Acad. Sci. U.S.A.">
        <title>Comparative genomics of xylose-fermenting fungi for enhanced biofuel production.</title>
        <authorList>
            <person name="Wohlbach D.J."/>
            <person name="Kuo A."/>
            <person name="Sato T.K."/>
            <person name="Potts K.M."/>
            <person name="Salamov A.A."/>
            <person name="LaButti K.M."/>
            <person name="Sun H."/>
            <person name="Clum A."/>
            <person name="Pangilinan J.L."/>
            <person name="Lindquist E.A."/>
            <person name="Lucas S."/>
            <person name="Lapidus A."/>
            <person name="Jin M."/>
            <person name="Gunawan C."/>
            <person name="Balan V."/>
            <person name="Dale B.E."/>
            <person name="Jeffries T.W."/>
            <person name="Zinkel R."/>
            <person name="Barry K.W."/>
            <person name="Grigoriev I.V."/>
            <person name="Gasch A.P."/>
        </authorList>
    </citation>
    <scope>NUCLEOTIDE SEQUENCE [LARGE SCALE GENOMIC DNA]</scope>
    <source>
        <strain evidence="8">ATCC 10573 / BCRC 21748 / CBS 615 / JCM 9827 / NBRC 10315 / NRRL Y-1498 / VKM Y-70</strain>
    </source>
</reference>
<dbReference type="AlphaFoldDB" id="G3AWH0"/>
<evidence type="ECO:0000256" key="1">
    <source>
        <dbReference type="ARBA" id="ARBA00005234"/>
    </source>
</evidence>
<dbReference type="OrthoDB" id="442460at2759"/>
<evidence type="ECO:0000256" key="5">
    <source>
        <dbReference type="SAM" id="MobiDB-lite"/>
    </source>
</evidence>
<dbReference type="GO" id="GO:0016926">
    <property type="term" value="P:protein desumoylation"/>
    <property type="evidence" value="ECO:0007669"/>
    <property type="project" value="UniProtKB-ARBA"/>
</dbReference>
<keyword evidence="3" id="KW-0378">Hydrolase</keyword>
<proteinExistence type="inferred from homology"/>
<dbReference type="HOGENOM" id="CLU_346811_0_0_1"/>
<feature type="region of interest" description="Disordered" evidence="5">
    <location>
        <begin position="1"/>
        <end position="25"/>
    </location>
</feature>
<dbReference type="InterPro" id="IPR038765">
    <property type="entry name" value="Papain-like_cys_pep_sf"/>
</dbReference>
<evidence type="ECO:0000256" key="4">
    <source>
        <dbReference type="ARBA" id="ARBA00022807"/>
    </source>
</evidence>
<dbReference type="PROSITE" id="PS50600">
    <property type="entry name" value="ULP_PROTEASE"/>
    <property type="match status" value="1"/>
</dbReference>
<feature type="region of interest" description="Disordered" evidence="5">
    <location>
        <begin position="516"/>
        <end position="577"/>
    </location>
</feature>
<feature type="compositionally biased region" description="Polar residues" evidence="5">
    <location>
        <begin position="529"/>
        <end position="545"/>
    </location>
</feature>
<dbReference type="KEGG" id="cten:18250103"/>
<evidence type="ECO:0000256" key="3">
    <source>
        <dbReference type="ARBA" id="ARBA00022801"/>
    </source>
</evidence>
<gene>
    <name evidence="7" type="ORF">CANTEDRAFT_91705</name>
</gene>
<dbReference type="SUPFAM" id="SSF54001">
    <property type="entry name" value="Cysteine proteinases"/>
    <property type="match status" value="1"/>
</dbReference>
<keyword evidence="2" id="KW-0645">Protease</keyword>
<dbReference type="PANTHER" id="PTHR46915:SF2">
    <property type="entry name" value="UBIQUITIN-LIKE PROTEASE 4"/>
    <property type="match status" value="1"/>
</dbReference>
<dbReference type="GO" id="GO:0019783">
    <property type="term" value="F:ubiquitin-like protein peptidase activity"/>
    <property type="evidence" value="ECO:0007669"/>
    <property type="project" value="UniProtKB-ARBA"/>
</dbReference>
<feature type="compositionally biased region" description="Basic and acidic residues" evidence="5">
    <location>
        <begin position="785"/>
        <end position="808"/>
    </location>
</feature>
<keyword evidence="4" id="KW-0788">Thiol protease</keyword>
<evidence type="ECO:0000313" key="7">
    <source>
        <dbReference type="EMBL" id="EGV66540.1"/>
    </source>
</evidence>
<dbReference type="EMBL" id="GL996510">
    <property type="protein sequence ID" value="EGV66540.1"/>
    <property type="molecule type" value="Genomic_DNA"/>
</dbReference>
<dbReference type="Gene3D" id="3.40.395.10">
    <property type="entry name" value="Adenoviral Proteinase, Chain A"/>
    <property type="match status" value="1"/>
</dbReference>
<evidence type="ECO:0000313" key="8">
    <source>
        <dbReference type="Proteomes" id="UP000000707"/>
    </source>
</evidence>
<organism evidence="8">
    <name type="scientific">Candida tenuis (strain ATCC 10573 / BCRC 21748 / CBS 615 / JCM 9827 / NBRC 10315 / NRRL Y-1498 / VKM Y-70)</name>
    <name type="common">Yeast</name>
    <name type="synonym">Yamadazyma tenuis</name>
    <dbReference type="NCBI Taxonomy" id="590646"/>
    <lineage>
        <taxon>Eukaryota</taxon>
        <taxon>Fungi</taxon>
        <taxon>Dikarya</taxon>
        <taxon>Ascomycota</taxon>
        <taxon>Saccharomycotina</taxon>
        <taxon>Pichiomycetes</taxon>
        <taxon>Debaryomycetaceae</taxon>
        <taxon>Yamadazyma</taxon>
    </lineage>
</organism>
<dbReference type="STRING" id="590646.G3AWH0"/>